<dbReference type="Proteomes" id="UP000059188">
    <property type="component" value="Unassembled WGS sequence"/>
</dbReference>
<name>A0A0B7FYY9_THACB</name>
<gene>
    <name evidence="1" type="ORF">RSOLAG1IB_12609</name>
</gene>
<dbReference type="OrthoDB" id="3156967at2759"/>
<reference evidence="1 2" key="1">
    <citation type="submission" date="2014-11" db="EMBL/GenBank/DDBJ databases">
        <authorList>
            <person name="Wibberg Daniel"/>
        </authorList>
    </citation>
    <scope>NUCLEOTIDE SEQUENCE [LARGE SCALE GENOMIC DNA]</scope>
    <source>
        <strain evidence="1">Rhizoctonia solani AG1-IB 7/3/14</strain>
    </source>
</reference>
<accession>A0A0B7FYY9</accession>
<dbReference type="AlphaFoldDB" id="A0A0B7FYY9"/>
<evidence type="ECO:0000313" key="2">
    <source>
        <dbReference type="Proteomes" id="UP000059188"/>
    </source>
</evidence>
<evidence type="ECO:0000313" key="1">
    <source>
        <dbReference type="EMBL" id="CEL62930.1"/>
    </source>
</evidence>
<protein>
    <submittedName>
        <fullName evidence="1">Uncharacterized protein</fullName>
    </submittedName>
</protein>
<proteinExistence type="predicted"/>
<organism evidence="1 2">
    <name type="scientific">Thanatephorus cucumeris (strain AG1-IB / isolate 7/3/14)</name>
    <name type="common">Lettuce bottom rot fungus</name>
    <name type="synonym">Rhizoctonia solani</name>
    <dbReference type="NCBI Taxonomy" id="1108050"/>
    <lineage>
        <taxon>Eukaryota</taxon>
        <taxon>Fungi</taxon>
        <taxon>Dikarya</taxon>
        <taxon>Basidiomycota</taxon>
        <taxon>Agaricomycotina</taxon>
        <taxon>Agaricomycetes</taxon>
        <taxon>Cantharellales</taxon>
        <taxon>Ceratobasidiaceae</taxon>
        <taxon>Rhizoctonia</taxon>
        <taxon>Rhizoctonia solani AG-1</taxon>
    </lineage>
</organism>
<keyword evidence="2" id="KW-1185">Reference proteome</keyword>
<dbReference type="EMBL" id="LN679847">
    <property type="protein sequence ID" value="CEL62930.1"/>
    <property type="molecule type" value="Genomic_DNA"/>
</dbReference>
<sequence length="128" mass="14486">MIKITPPKLPDYLSGMYDLMPVMGKPTEEQLKTIHAVIRTQNSISHVPTLSNPDLSMQLSQHLFDAQMAVHHFNYPVSEIRETKKIHVPPKLPPDIPEELHNVIGPPTDEQMKAVHHALRCVEDRSNG</sequence>